<keyword evidence="2" id="KW-0285">Flavoprotein</keyword>
<dbReference type="Pfam" id="PF01613">
    <property type="entry name" value="Flavin_Reduct"/>
    <property type="match status" value="1"/>
</dbReference>
<dbReference type="GO" id="GO:0010181">
    <property type="term" value="F:FMN binding"/>
    <property type="evidence" value="ECO:0007669"/>
    <property type="project" value="InterPro"/>
</dbReference>
<evidence type="ECO:0000256" key="2">
    <source>
        <dbReference type="ARBA" id="ARBA00022630"/>
    </source>
</evidence>
<dbReference type="AlphaFoldDB" id="A0A7J3ZJK1"/>
<sequence>MEPIEGPEHIPHPLAIITVGDPEDPKRRNGMTAAWISRVSWNPPLVMVSIAPSRHTLQLIKEFGEFAVNIVSERLADAASNIFGYLSGRDTDKFARAGIEPERARAVRAPVIREAPVVLECRVRQYVAAGDHVLVLGEVVAAYRNSDEKPVTWLNGQVRRLL</sequence>
<dbReference type="SUPFAM" id="SSF50475">
    <property type="entry name" value="FMN-binding split barrel"/>
    <property type="match status" value="1"/>
</dbReference>
<comment type="cofactor">
    <cofactor evidence="1">
        <name>FMN</name>
        <dbReference type="ChEBI" id="CHEBI:58210"/>
    </cofactor>
</comment>
<organism evidence="5">
    <name type="scientific">Fervidicoccus fontis</name>
    <dbReference type="NCBI Taxonomy" id="683846"/>
    <lineage>
        <taxon>Archaea</taxon>
        <taxon>Thermoproteota</taxon>
        <taxon>Thermoprotei</taxon>
        <taxon>Fervidicoccales</taxon>
        <taxon>Fervidicoccaceae</taxon>
        <taxon>Fervidicoccus</taxon>
    </lineage>
</organism>
<evidence type="ECO:0000256" key="1">
    <source>
        <dbReference type="ARBA" id="ARBA00001917"/>
    </source>
</evidence>
<protein>
    <submittedName>
        <fullName evidence="5">Flavin reductase family protein</fullName>
    </submittedName>
</protein>
<comment type="similarity">
    <text evidence="3">Belongs to the flavoredoxin family.</text>
</comment>
<dbReference type="Gene3D" id="2.30.110.10">
    <property type="entry name" value="Electron Transport, Fmn-binding Protein, Chain A"/>
    <property type="match status" value="1"/>
</dbReference>
<dbReference type="PANTHER" id="PTHR43567:SF1">
    <property type="entry name" value="FLAVOREDOXIN"/>
    <property type="match status" value="1"/>
</dbReference>
<dbReference type="InterPro" id="IPR002563">
    <property type="entry name" value="Flavin_Rdtase-like_dom"/>
</dbReference>
<dbReference type="SMART" id="SM00903">
    <property type="entry name" value="Flavin_Reduct"/>
    <property type="match status" value="1"/>
</dbReference>
<comment type="caution">
    <text evidence="5">The sequence shown here is derived from an EMBL/GenBank/DDBJ whole genome shotgun (WGS) entry which is preliminary data.</text>
</comment>
<name>A0A7J3ZJK1_9CREN</name>
<dbReference type="EMBL" id="DRZC01000031">
    <property type="protein sequence ID" value="HHQ80275.1"/>
    <property type="molecule type" value="Genomic_DNA"/>
</dbReference>
<dbReference type="InterPro" id="IPR052174">
    <property type="entry name" value="Flavoredoxin"/>
</dbReference>
<evidence type="ECO:0000256" key="3">
    <source>
        <dbReference type="ARBA" id="ARBA00038054"/>
    </source>
</evidence>
<feature type="domain" description="Flavin reductase like" evidence="4">
    <location>
        <begin position="10"/>
        <end position="160"/>
    </location>
</feature>
<accession>A0A7J3ZJK1</accession>
<proteinExistence type="inferred from homology"/>
<reference evidence="5" key="1">
    <citation type="journal article" date="2020" name="mSystems">
        <title>Genome- and Community-Level Interaction Insights into Carbon Utilization and Element Cycling Functions of Hydrothermarchaeota in Hydrothermal Sediment.</title>
        <authorList>
            <person name="Zhou Z."/>
            <person name="Liu Y."/>
            <person name="Xu W."/>
            <person name="Pan J."/>
            <person name="Luo Z.H."/>
            <person name="Li M."/>
        </authorList>
    </citation>
    <scope>NUCLEOTIDE SEQUENCE [LARGE SCALE GENOMIC DNA]</scope>
    <source>
        <strain evidence="5">SpSt-1116</strain>
    </source>
</reference>
<dbReference type="InterPro" id="IPR012349">
    <property type="entry name" value="Split_barrel_FMN-bd"/>
</dbReference>
<evidence type="ECO:0000259" key="4">
    <source>
        <dbReference type="SMART" id="SM00903"/>
    </source>
</evidence>
<dbReference type="PANTHER" id="PTHR43567">
    <property type="entry name" value="FLAVOREDOXIN-RELATED-RELATED"/>
    <property type="match status" value="1"/>
</dbReference>
<evidence type="ECO:0000313" key="5">
    <source>
        <dbReference type="EMBL" id="HHQ80275.1"/>
    </source>
</evidence>
<gene>
    <name evidence="5" type="ORF">ENM78_02265</name>
</gene>